<keyword evidence="2" id="KW-1133">Transmembrane helix</keyword>
<dbReference type="SMART" id="SM00255">
    <property type="entry name" value="TIR"/>
    <property type="match status" value="1"/>
</dbReference>
<keyword evidence="1" id="KW-0520">NAD</keyword>
<dbReference type="EMBL" id="QGKW02001911">
    <property type="protein sequence ID" value="KAF2568977.1"/>
    <property type="molecule type" value="Genomic_DNA"/>
</dbReference>
<evidence type="ECO:0000259" key="3">
    <source>
        <dbReference type="PROSITE" id="PS50104"/>
    </source>
</evidence>
<keyword evidence="2" id="KW-0472">Membrane</keyword>
<dbReference type="FunFam" id="3.40.50.10140:FF:000007">
    <property type="entry name" value="Disease resistance protein (TIR-NBS-LRR class)"/>
    <property type="match status" value="1"/>
</dbReference>
<evidence type="ECO:0000256" key="1">
    <source>
        <dbReference type="ARBA" id="ARBA00023027"/>
    </source>
</evidence>
<dbReference type="InterPro" id="IPR000157">
    <property type="entry name" value="TIR_dom"/>
</dbReference>
<dbReference type="SUPFAM" id="SSF52200">
    <property type="entry name" value="Toll/Interleukin receptor TIR domain"/>
    <property type="match status" value="1"/>
</dbReference>
<reference evidence="4" key="1">
    <citation type="submission" date="2019-12" db="EMBL/GenBank/DDBJ databases">
        <title>Genome sequencing and annotation of Brassica cretica.</title>
        <authorList>
            <person name="Studholme D.J."/>
            <person name="Sarris P.F."/>
        </authorList>
    </citation>
    <scope>NUCLEOTIDE SEQUENCE</scope>
    <source>
        <strain evidence="4">PFS-001/15</strain>
        <tissue evidence="4">Leaf</tissue>
    </source>
</reference>
<dbReference type="PANTHER" id="PTHR32009">
    <property type="entry name" value="TMV RESISTANCE PROTEIN N-LIKE"/>
    <property type="match status" value="1"/>
</dbReference>
<keyword evidence="2" id="KW-0812">Transmembrane</keyword>
<feature type="domain" description="TIR" evidence="3">
    <location>
        <begin position="18"/>
        <end position="180"/>
    </location>
</feature>
<dbReference type="Gene3D" id="3.40.50.10140">
    <property type="entry name" value="Toll/interleukin-1 receptor homology (TIR) domain"/>
    <property type="match status" value="1"/>
</dbReference>
<dbReference type="AlphaFoldDB" id="A0A8S9IIP1"/>
<dbReference type="GO" id="GO:0007165">
    <property type="term" value="P:signal transduction"/>
    <property type="evidence" value="ECO:0007669"/>
    <property type="project" value="InterPro"/>
</dbReference>
<proteinExistence type="predicted"/>
<dbReference type="InterPro" id="IPR035897">
    <property type="entry name" value="Toll_tir_struct_dom_sf"/>
</dbReference>
<evidence type="ECO:0000313" key="5">
    <source>
        <dbReference type="Proteomes" id="UP000712281"/>
    </source>
</evidence>
<dbReference type="PROSITE" id="PS50104">
    <property type="entry name" value="TIR"/>
    <property type="match status" value="1"/>
</dbReference>
<dbReference type="PANTHER" id="PTHR32009:SF63">
    <property type="entry name" value="RESISTANCE PROTEIN (TIR CLASS), PUTATIVE-RELATED"/>
    <property type="match status" value="1"/>
</dbReference>
<feature type="transmembrane region" description="Helical" evidence="2">
    <location>
        <begin position="214"/>
        <end position="231"/>
    </location>
</feature>
<dbReference type="Pfam" id="PF01582">
    <property type="entry name" value="TIR"/>
    <property type="match status" value="1"/>
</dbReference>
<comment type="caution">
    <text evidence="4">The sequence shown here is derived from an EMBL/GenBank/DDBJ whole genome shotgun (WGS) entry which is preliminary data.</text>
</comment>
<accession>A0A8S9IIP1</accession>
<organism evidence="4 5">
    <name type="scientific">Brassica cretica</name>
    <name type="common">Mustard</name>
    <dbReference type="NCBI Taxonomy" id="69181"/>
    <lineage>
        <taxon>Eukaryota</taxon>
        <taxon>Viridiplantae</taxon>
        <taxon>Streptophyta</taxon>
        <taxon>Embryophyta</taxon>
        <taxon>Tracheophyta</taxon>
        <taxon>Spermatophyta</taxon>
        <taxon>Magnoliopsida</taxon>
        <taxon>eudicotyledons</taxon>
        <taxon>Gunneridae</taxon>
        <taxon>Pentapetalae</taxon>
        <taxon>rosids</taxon>
        <taxon>malvids</taxon>
        <taxon>Brassicales</taxon>
        <taxon>Brassicaceae</taxon>
        <taxon>Brassiceae</taxon>
        <taxon>Brassica</taxon>
    </lineage>
</organism>
<protein>
    <recommendedName>
        <fullName evidence="3">TIR domain-containing protein</fullName>
    </recommendedName>
</protein>
<name>A0A8S9IIP1_BRACR</name>
<evidence type="ECO:0000256" key="2">
    <source>
        <dbReference type="SAM" id="Phobius"/>
    </source>
</evidence>
<evidence type="ECO:0000313" key="4">
    <source>
        <dbReference type="EMBL" id="KAF2568977.1"/>
    </source>
</evidence>
<dbReference type="Proteomes" id="UP000712281">
    <property type="component" value="Unassembled WGS sequence"/>
</dbReference>
<sequence>MVVISIISMVAKLSQAEETPQVFLNFRGEDVRYNLVSHLTYALEMDNINYFIDVHERRGKDLNHLFERIEDSSIAIALFSPRYAESKWCLDELVKMKKLADKNELIVIPIFYKVEAEDVSDLKGAFGENFYKLAKANPDRATKWKHAIVSICNYMGMSLPDKSSEADFVKDIVKEVKRVVEAIQLEEKENHSIKQYMSRKGKQVSAGPVMVDDWFLFVILVFLCFVIWTKLS</sequence>
<gene>
    <name evidence="4" type="ORF">F2Q68_00024801</name>
</gene>